<dbReference type="AlphaFoldDB" id="A0A0H4I1U6"/>
<dbReference type="STRING" id="330734.ABA45_11555"/>
<proteinExistence type="predicted"/>
<dbReference type="GO" id="GO:0003700">
    <property type="term" value="F:DNA-binding transcription factor activity"/>
    <property type="evidence" value="ECO:0007669"/>
    <property type="project" value="InterPro"/>
</dbReference>
<keyword evidence="1" id="KW-0805">Transcription regulation</keyword>
<evidence type="ECO:0000259" key="5">
    <source>
        <dbReference type="PROSITE" id="PS01124"/>
    </source>
</evidence>
<keyword evidence="2" id="KW-0238">DNA-binding</keyword>
<dbReference type="SUPFAM" id="SSF46689">
    <property type="entry name" value="Homeodomain-like"/>
    <property type="match status" value="2"/>
</dbReference>
<dbReference type="SMART" id="SM00342">
    <property type="entry name" value="HTH_ARAC"/>
    <property type="match status" value="1"/>
</dbReference>
<dbReference type="SUPFAM" id="SSF51182">
    <property type="entry name" value="RmlC-like cupins"/>
    <property type="match status" value="1"/>
</dbReference>
<dbReference type="InterPro" id="IPR011051">
    <property type="entry name" value="RmlC_Cupin_sf"/>
</dbReference>
<evidence type="ECO:0000256" key="2">
    <source>
        <dbReference type="ARBA" id="ARBA00023125"/>
    </source>
</evidence>
<dbReference type="InterPro" id="IPR018060">
    <property type="entry name" value="HTH_AraC"/>
</dbReference>
<keyword evidence="7" id="KW-1185">Reference proteome</keyword>
<evidence type="ECO:0000256" key="3">
    <source>
        <dbReference type="ARBA" id="ARBA00023163"/>
    </source>
</evidence>
<dbReference type="InterPro" id="IPR050204">
    <property type="entry name" value="AraC_XylS_family_regulators"/>
</dbReference>
<dbReference type="KEGG" id="mpq:ABA45_11555"/>
<dbReference type="Gene3D" id="1.10.10.60">
    <property type="entry name" value="Homeodomain-like"/>
    <property type="match status" value="2"/>
</dbReference>
<gene>
    <name evidence="6" type="ORF">ABA45_11555</name>
</gene>
<dbReference type="Pfam" id="PF12833">
    <property type="entry name" value="HTH_18"/>
    <property type="match status" value="1"/>
</dbReference>
<dbReference type="PROSITE" id="PS01124">
    <property type="entry name" value="HTH_ARAC_FAMILY_2"/>
    <property type="match status" value="1"/>
</dbReference>
<dbReference type="InterPro" id="IPR009057">
    <property type="entry name" value="Homeodomain-like_sf"/>
</dbReference>
<dbReference type="RefSeq" id="WP_048386262.1">
    <property type="nucleotide sequence ID" value="NZ_CP011494.1"/>
</dbReference>
<dbReference type="Proteomes" id="UP000036406">
    <property type="component" value="Chromosome"/>
</dbReference>
<organism evidence="6 7">
    <name type="scientific">Marinobacter psychrophilus</name>
    <dbReference type="NCBI Taxonomy" id="330734"/>
    <lineage>
        <taxon>Bacteria</taxon>
        <taxon>Pseudomonadati</taxon>
        <taxon>Pseudomonadota</taxon>
        <taxon>Gammaproteobacteria</taxon>
        <taxon>Pseudomonadales</taxon>
        <taxon>Marinobacteraceae</taxon>
        <taxon>Marinobacter</taxon>
    </lineage>
</organism>
<keyword evidence="3" id="KW-0804">Transcription</keyword>
<dbReference type="GO" id="GO:0043565">
    <property type="term" value="F:sequence-specific DNA binding"/>
    <property type="evidence" value="ECO:0007669"/>
    <property type="project" value="InterPro"/>
</dbReference>
<feature type="domain" description="HTH araC/xylS-type" evidence="5">
    <location>
        <begin position="158"/>
        <end position="256"/>
    </location>
</feature>
<protein>
    <submittedName>
        <fullName evidence="6">Transcriptional regulator</fullName>
    </submittedName>
</protein>
<name>A0A0H4I1U6_9GAMM</name>
<comment type="function">
    <text evidence="4">Regulatory protein of the TOL plasmid xyl operons. XylS activates the xylXYZLTEGFJQKIH operon required for the degradation of toluene, m-xylene and p-xylene.</text>
</comment>
<reference evidence="6 7" key="1">
    <citation type="submission" date="2015-05" db="EMBL/GenBank/DDBJ databases">
        <title>Complete genome of Marinobacter psychrophilus strain 20041T isolated from sea-ice of the Canadian Basin.</title>
        <authorList>
            <person name="Song L."/>
            <person name="Ren L."/>
            <person name="Yu Y."/>
            <person name="Wang X."/>
        </authorList>
    </citation>
    <scope>NUCLEOTIDE SEQUENCE [LARGE SCALE GENOMIC DNA]</scope>
    <source>
        <strain evidence="6 7">20041</strain>
    </source>
</reference>
<dbReference type="PATRIC" id="fig|330734.3.peg.2418"/>
<evidence type="ECO:0000313" key="6">
    <source>
        <dbReference type="EMBL" id="AKO52961.1"/>
    </source>
</evidence>
<evidence type="ECO:0000313" key="7">
    <source>
        <dbReference type="Proteomes" id="UP000036406"/>
    </source>
</evidence>
<sequence>MLNATLLKLPTASHQHRHEHHQVVVGVQGEADLFVDGNASHIDAWRACLVPTDVRHDYSGDQRNHVLVIDVDPYMPSVGSNAHRHYQRLKPLFRQPSTLSLDNRLQGLVQFAADELDRAPENSSLHQHFAGTILHCLAQRLAETPRQPAPLRNAVNPDMVRRFLLENLHRDIGVRDMAAVSCLSASRFHDLFRQSTGTTPHQFLLQIRLDQASKLLERTPLSVSEISHRTGFSSQSALANALKKYRGTTASALRARR</sequence>
<evidence type="ECO:0000256" key="4">
    <source>
        <dbReference type="ARBA" id="ARBA00037345"/>
    </source>
</evidence>
<dbReference type="Gene3D" id="2.60.120.10">
    <property type="entry name" value="Jelly Rolls"/>
    <property type="match status" value="1"/>
</dbReference>
<dbReference type="InterPro" id="IPR014710">
    <property type="entry name" value="RmlC-like_jellyroll"/>
</dbReference>
<evidence type="ECO:0000256" key="1">
    <source>
        <dbReference type="ARBA" id="ARBA00023015"/>
    </source>
</evidence>
<dbReference type="EMBL" id="CP011494">
    <property type="protein sequence ID" value="AKO52961.1"/>
    <property type="molecule type" value="Genomic_DNA"/>
</dbReference>
<dbReference type="PANTHER" id="PTHR46796:SF10">
    <property type="entry name" value="TRANSCRIPTIONAL ACTIVATOR FEAR"/>
    <property type="match status" value="1"/>
</dbReference>
<accession>A0A0H4I1U6</accession>
<dbReference type="PANTHER" id="PTHR46796">
    <property type="entry name" value="HTH-TYPE TRANSCRIPTIONAL ACTIVATOR RHAS-RELATED"/>
    <property type="match status" value="1"/>
</dbReference>